<dbReference type="OMA" id="QQLYYAV"/>
<organism evidence="1 2">
    <name type="scientific">Drosophila busckii</name>
    <name type="common">Fruit fly</name>
    <dbReference type="NCBI Taxonomy" id="30019"/>
    <lineage>
        <taxon>Eukaryota</taxon>
        <taxon>Metazoa</taxon>
        <taxon>Ecdysozoa</taxon>
        <taxon>Arthropoda</taxon>
        <taxon>Hexapoda</taxon>
        <taxon>Insecta</taxon>
        <taxon>Pterygota</taxon>
        <taxon>Neoptera</taxon>
        <taxon>Endopterygota</taxon>
        <taxon>Diptera</taxon>
        <taxon>Brachycera</taxon>
        <taxon>Muscomorpha</taxon>
        <taxon>Ephydroidea</taxon>
        <taxon>Drosophilidae</taxon>
        <taxon>Drosophila</taxon>
    </lineage>
</organism>
<reference evidence="1 2" key="1">
    <citation type="submission" date="2015-08" db="EMBL/GenBank/DDBJ databases">
        <title>Ancestral chromatin configuration constrains chromatin evolution on differentiating sex chromosomes in Drosophila.</title>
        <authorList>
            <person name="Zhou Q."/>
            <person name="Bachtrog D."/>
        </authorList>
    </citation>
    <scope>NUCLEOTIDE SEQUENCE [LARGE SCALE GENOMIC DNA]</scope>
    <source>
        <tissue evidence="1">Whole larvae</tissue>
    </source>
</reference>
<keyword evidence="2" id="KW-1185">Reference proteome</keyword>
<protein>
    <submittedName>
        <fullName evidence="1">CG14330</fullName>
    </submittedName>
</protein>
<dbReference type="OrthoDB" id="7850458at2759"/>
<gene>
    <name evidence="1" type="ORF">Dbus_chr3Rg1041</name>
</gene>
<evidence type="ECO:0000313" key="2">
    <source>
        <dbReference type="Proteomes" id="UP000494163"/>
    </source>
</evidence>
<dbReference type="EMBL" id="CP012526">
    <property type="protein sequence ID" value="ALC46291.1"/>
    <property type="molecule type" value="Genomic_DNA"/>
</dbReference>
<sequence>MALIYYDKSISTAYELVLAGLREASAKALSIEELGVYVTNRTQFPASVCQRIIQEALDEGLACKTIGQLHNQQLYYAVAQPAGQAKRKKPNRKQQVTAQQAAELAKCLAEVEVQVAAES</sequence>
<dbReference type="AlphaFoldDB" id="A0A0M4EEA1"/>
<dbReference type="Proteomes" id="UP000494163">
    <property type="component" value="Chromosome 3R"/>
</dbReference>
<accession>A0A0M4EEA1</accession>
<evidence type="ECO:0000313" key="1">
    <source>
        <dbReference type="EMBL" id="ALC46291.1"/>
    </source>
</evidence>
<proteinExistence type="predicted"/>
<name>A0A0M4EEA1_DROBS</name>